<dbReference type="PANTHER" id="PTHR46696:SF4">
    <property type="entry name" value="BIOTIN BIOSYNTHESIS CYTOCHROME P450"/>
    <property type="match status" value="1"/>
</dbReference>
<dbReference type="Pfam" id="PF00067">
    <property type="entry name" value="p450"/>
    <property type="match status" value="1"/>
</dbReference>
<keyword evidence="2" id="KW-0349">Heme</keyword>
<evidence type="ECO:0000256" key="2">
    <source>
        <dbReference type="RuleBase" id="RU000461"/>
    </source>
</evidence>
<accession>A0A4Q7ZQ84</accession>
<name>A0A4Q7ZQ84_9ACTN</name>
<evidence type="ECO:0000313" key="4">
    <source>
        <dbReference type="Proteomes" id="UP000292564"/>
    </source>
</evidence>
<dbReference type="GO" id="GO:0008395">
    <property type="term" value="F:steroid hydroxylase activity"/>
    <property type="evidence" value="ECO:0007669"/>
    <property type="project" value="TreeGrafter"/>
</dbReference>
<dbReference type="PRINTS" id="PR00359">
    <property type="entry name" value="BP450"/>
</dbReference>
<evidence type="ECO:0000313" key="3">
    <source>
        <dbReference type="EMBL" id="RZU53272.1"/>
    </source>
</evidence>
<sequence length="398" mass="43433">MTVANPFPVDLADPQLYRSARRYDMWRDFVSADQVVWSPPGKSPTGFYSVFSHAACSQVLAPNAPFTSEYGMMIGFDRDHPDKAGQHMLVVAEGDRHSSLRRLIGPFLSRASASSLQGFVEREVAELLVLLRTGADSNAAVQAGSRLPAAVVCEILGVPDSDRELVITLTNHAFGGEEPSMADMSPSEAHAEILSYFVDIIADHRRHQRSDLVAAMIDEGTMDDRAILMNCDNVLIGGNETTRHAVTGAFHALATAGDLLPRLRAGQFRIEQAVEEILRWTSPAMHVLRVATRDVTVAGQKIAEGTPVVAWLPAANRDPRMFTAPDVVRADRHPNRHLTFGHGPHHCLGAALARVELGVLLTALTAKLEGLEIAGVPQWMSVLQVQGYSSLPLTFQWR</sequence>
<keyword evidence="2" id="KW-0560">Oxidoreductase</keyword>
<organism evidence="3 4">
    <name type="scientific">Krasilnikovia cinnamomea</name>
    <dbReference type="NCBI Taxonomy" id="349313"/>
    <lineage>
        <taxon>Bacteria</taxon>
        <taxon>Bacillati</taxon>
        <taxon>Actinomycetota</taxon>
        <taxon>Actinomycetes</taxon>
        <taxon>Micromonosporales</taxon>
        <taxon>Micromonosporaceae</taxon>
        <taxon>Krasilnikovia</taxon>
    </lineage>
</organism>
<reference evidence="3 4" key="1">
    <citation type="submission" date="2019-02" db="EMBL/GenBank/DDBJ databases">
        <title>Sequencing the genomes of 1000 actinobacteria strains.</title>
        <authorList>
            <person name="Klenk H.-P."/>
        </authorList>
    </citation>
    <scope>NUCLEOTIDE SEQUENCE [LARGE SCALE GENOMIC DNA]</scope>
    <source>
        <strain evidence="3 4">DSM 45162</strain>
    </source>
</reference>
<comment type="caution">
    <text evidence="3">The sequence shown here is derived from an EMBL/GenBank/DDBJ whole genome shotgun (WGS) entry which is preliminary data.</text>
</comment>
<protein>
    <submittedName>
        <fullName evidence="3">Hydroxylation protein CepL</fullName>
    </submittedName>
</protein>
<dbReference type="GO" id="GO:0036199">
    <property type="term" value="F:cholest-4-en-3-one 26-monooxygenase activity"/>
    <property type="evidence" value="ECO:0007669"/>
    <property type="project" value="TreeGrafter"/>
</dbReference>
<dbReference type="GO" id="GO:0005506">
    <property type="term" value="F:iron ion binding"/>
    <property type="evidence" value="ECO:0007669"/>
    <property type="project" value="InterPro"/>
</dbReference>
<dbReference type="InterPro" id="IPR036396">
    <property type="entry name" value="Cyt_P450_sf"/>
</dbReference>
<proteinExistence type="inferred from homology"/>
<dbReference type="GO" id="GO:0020037">
    <property type="term" value="F:heme binding"/>
    <property type="evidence" value="ECO:0007669"/>
    <property type="project" value="InterPro"/>
</dbReference>
<dbReference type="EMBL" id="SHKY01000001">
    <property type="protein sequence ID" value="RZU53272.1"/>
    <property type="molecule type" value="Genomic_DNA"/>
</dbReference>
<dbReference type="Gene3D" id="1.10.630.10">
    <property type="entry name" value="Cytochrome P450"/>
    <property type="match status" value="1"/>
</dbReference>
<dbReference type="InterPro" id="IPR002397">
    <property type="entry name" value="Cyt_P450_B"/>
</dbReference>
<dbReference type="InterPro" id="IPR017972">
    <property type="entry name" value="Cyt_P450_CS"/>
</dbReference>
<dbReference type="PRINTS" id="PR00385">
    <property type="entry name" value="P450"/>
</dbReference>
<comment type="similarity">
    <text evidence="1 2">Belongs to the cytochrome P450 family.</text>
</comment>
<dbReference type="Proteomes" id="UP000292564">
    <property type="component" value="Unassembled WGS sequence"/>
</dbReference>
<gene>
    <name evidence="3" type="ORF">EV385_5180</name>
</gene>
<dbReference type="PROSITE" id="PS00086">
    <property type="entry name" value="CYTOCHROME_P450"/>
    <property type="match status" value="1"/>
</dbReference>
<keyword evidence="2" id="KW-0503">Monooxygenase</keyword>
<keyword evidence="4" id="KW-1185">Reference proteome</keyword>
<dbReference type="InterPro" id="IPR001128">
    <property type="entry name" value="Cyt_P450"/>
</dbReference>
<dbReference type="PANTHER" id="PTHR46696">
    <property type="entry name" value="P450, PUTATIVE (EUROFUNG)-RELATED"/>
    <property type="match status" value="1"/>
</dbReference>
<dbReference type="AlphaFoldDB" id="A0A4Q7ZQ84"/>
<keyword evidence="2" id="KW-0479">Metal-binding</keyword>
<dbReference type="RefSeq" id="WP_207229935.1">
    <property type="nucleotide sequence ID" value="NZ_SHKY01000001.1"/>
</dbReference>
<keyword evidence="2" id="KW-0408">Iron</keyword>
<dbReference type="SUPFAM" id="SSF48264">
    <property type="entry name" value="Cytochrome P450"/>
    <property type="match status" value="1"/>
</dbReference>
<dbReference type="GO" id="GO:0006707">
    <property type="term" value="P:cholesterol catabolic process"/>
    <property type="evidence" value="ECO:0007669"/>
    <property type="project" value="TreeGrafter"/>
</dbReference>
<evidence type="ECO:0000256" key="1">
    <source>
        <dbReference type="ARBA" id="ARBA00010617"/>
    </source>
</evidence>